<dbReference type="CDD" id="cd00421">
    <property type="entry name" value="intradiol_dioxygenase"/>
    <property type="match status" value="1"/>
</dbReference>
<keyword evidence="2 5" id="KW-0223">Dioxygenase</keyword>
<dbReference type="Gene3D" id="2.60.130.10">
    <property type="entry name" value="Aromatic compound dioxygenase"/>
    <property type="match status" value="1"/>
</dbReference>
<dbReference type="PATRIC" id="fig|1225564.3.peg.3646"/>
<feature type="domain" description="Intradiol ring-cleavage dioxygenases" evidence="4">
    <location>
        <begin position="53"/>
        <end position="165"/>
    </location>
</feature>
<dbReference type="SUPFAM" id="SSF49482">
    <property type="entry name" value="Aromatic compound dioxygenase"/>
    <property type="match status" value="1"/>
</dbReference>
<dbReference type="InterPro" id="IPR015889">
    <property type="entry name" value="Intradiol_dOase_core"/>
</dbReference>
<comment type="caution">
    <text evidence="5">The sequence shown here is derived from an EMBL/GenBank/DDBJ whole genome shotgun (WGS) entry which is preliminary data.</text>
</comment>
<dbReference type="EMBL" id="LCYG01000032">
    <property type="protein sequence ID" value="KLK92751.1"/>
    <property type="molecule type" value="Genomic_DNA"/>
</dbReference>
<keyword evidence="6" id="KW-1185">Reference proteome</keyword>
<keyword evidence="3" id="KW-0560">Oxidoreductase</keyword>
<proteinExistence type="inferred from homology"/>
<evidence type="ECO:0000256" key="2">
    <source>
        <dbReference type="ARBA" id="ARBA00022964"/>
    </source>
</evidence>
<organism evidence="5 6">
    <name type="scientific">Microvirga vignae</name>
    <dbReference type="NCBI Taxonomy" id="1225564"/>
    <lineage>
        <taxon>Bacteria</taxon>
        <taxon>Pseudomonadati</taxon>
        <taxon>Pseudomonadota</taxon>
        <taxon>Alphaproteobacteria</taxon>
        <taxon>Hyphomicrobiales</taxon>
        <taxon>Methylobacteriaceae</taxon>
        <taxon>Microvirga</taxon>
    </lineage>
</organism>
<dbReference type="InterPro" id="IPR000627">
    <property type="entry name" value="Intradiol_dOase_C"/>
</dbReference>
<protein>
    <submittedName>
        <fullName evidence="5">Intradiol ring-cleavage dioxygenase</fullName>
    </submittedName>
</protein>
<evidence type="ECO:0000256" key="1">
    <source>
        <dbReference type="ARBA" id="ARBA00007825"/>
    </source>
</evidence>
<dbReference type="AlphaFoldDB" id="A0A0H1RD19"/>
<dbReference type="GO" id="GO:0008199">
    <property type="term" value="F:ferric iron binding"/>
    <property type="evidence" value="ECO:0007669"/>
    <property type="project" value="InterPro"/>
</dbReference>
<comment type="similarity">
    <text evidence="1">Belongs to the intradiol ring-cleavage dioxygenase family.</text>
</comment>
<dbReference type="InterPro" id="IPR050770">
    <property type="entry name" value="Intradiol_RC_Dioxygenase"/>
</dbReference>
<dbReference type="PANTHER" id="PTHR33711:SF11">
    <property type="entry name" value="DIOXYGENASE"/>
    <property type="match status" value="1"/>
</dbReference>
<gene>
    <name evidence="5" type="ORF">AA309_13935</name>
</gene>
<reference evidence="5 6" key="1">
    <citation type="submission" date="2015-05" db="EMBL/GenBank/DDBJ databases">
        <title>Draft genome sequence of Microvirga vignae strain BR3299, a novel nitrogen fixing bacteria isolated from Brazil semi-aired region.</title>
        <authorList>
            <person name="Zilli J.E."/>
            <person name="Passos S.R."/>
            <person name="Leite J."/>
            <person name="Baldani J.I."/>
            <person name="Xavier G.R."/>
            <person name="Rumjaneck N.G."/>
            <person name="Simoes-Araujo J.L."/>
        </authorList>
    </citation>
    <scope>NUCLEOTIDE SEQUENCE [LARGE SCALE GENOMIC DNA]</scope>
    <source>
        <strain evidence="5 6">BR3299</strain>
    </source>
</reference>
<evidence type="ECO:0000313" key="6">
    <source>
        <dbReference type="Proteomes" id="UP000035489"/>
    </source>
</evidence>
<dbReference type="Pfam" id="PF00775">
    <property type="entry name" value="Dioxygenase_C"/>
    <property type="match status" value="1"/>
</dbReference>
<dbReference type="PANTHER" id="PTHR33711">
    <property type="entry name" value="DIOXYGENASE, PUTATIVE (AFU_ORTHOLOGUE AFUA_2G02910)-RELATED"/>
    <property type="match status" value="1"/>
</dbReference>
<evidence type="ECO:0000313" key="5">
    <source>
        <dbReference type="EMBL" id="KLK92751.1"/>
    </source>
</evidence>
<dbReference type="GO" id="GO:0016702">
    <property type="term" value="F:oxidoreductase activity, acting on single donors with incorporation of molecular oxygen, incorporation of two atoms of oxygen"/>
    <property type="evidence" value="ECO:0007669"/>
    <property type="project" value="InterPro"/>
</dbReference>
<evidence type="ECO:0000256" key="3">
    <source>
        <dbReference type="ARBA" id="ARBA00023002"/>
    </source>
</evidence>
<dbReference type="OrthoDB" id="9805815at2"/>
<dbReference type="STRING" id="1225564.AA309_13935"/>
<accession>A0A0H1RD19</accession>
<evidence type="ECO:0000259" key="4">
    <source>
        <dbReference type="Pfam" id="PF00775"/>
    </source>
</evidence>
<dbReference type="RefSeq" id="WP_047189652.1">
    <property type="nucleotide sequence ID" value="NZ_LCYG01000032.1"/>
</dbReference>
<sequence>MSVTRRDLVSGLFATPALAFLSGRHAVAQNAPFPLPLTPACADEHAVTPSMTEGPFYKPKSPLRSDLTAGEVSGTRLRIGGHVVDRSCRPIANAIVELWQADGNGQYDNVGHRLRGYQRTDAQGRWSFTTVLPGQYPGRTRHIHFKVQRAGGPILTTQLFFPGEPGNERDRLFRTQLLFDIESAGSERLGRYDFVIA</sequence>
<dbReference type="Proteomes" id="UP000035489">
    <property type="component" value="Unassembled WGS sequence"/>
</dbReference>
<name>A0A0H1RD19_9HYPH</name>